<keyword evidence="3 6" id="KW-0812">Transmembrane</keyword>
<feature type="transmembrane region" description="Helical" evidence="6">
    <location>
        <begin position="58"/>
        <end position="77"/>
    </location>
</feature>
<dbReference type="InterPro" id="IPR020846">
    <property type="entry name" value="MFS_dom"/>
</dbReference>
<evidence type="ECO:0000256" key="2">
    <source>
        <dbReference type="ARBA" id="ARBA00022475"/>
    </source>
</evidence>
<dbReference type="PROSITE" id="PS50850">
    <property type="entry name" value="MFS"/>
    <property type="match status" value="1"/>
</dbReference>
<proteinExistence type="predicted"/>
<reference evidence="8" key="1">
    <citation type="submission" date="2018-05" db="EMBL/GenBank/DDBJ databases">
        <authorList>
            <person name="Lanie J.A."/>
            <person name="Ng W.-L."/>
            <person name="Kazmierczak K.M."/>
            <person name="Andrzejewski T.M."/>
            <person name="Davidsen T.M."/>
            <person name="Wayne K.J."/>
            <person name="Tettelin H."/>
            <person name="Glass J.I."/>
            <person name="Rusch D."/>
            <person name="Podicherti R."/>
            <person name="Tsui H.-C.T."/>
            <person name="Winkler M.E."/>
        </authorList>
    </citation>
    <scope>NUCLEOTIDE SEQUENCE</scope>
</reference>
<evidence type="ECO:0000256" key="6">
    <source>
        <dbReference type="SAM" id="Phobius"/>
    </source>
</evidence>
<feature type="transmembrane region" description="Helical" evidence="6">
    <location>
        <begin position="137"/>
        <end position="160"/>
    </location>
</feature>
<sequence length="285" mass="30349">AFGTLAARYPNKKGFALSMHLTGAQIGNTIGPPLVGGLISGIAIRSIISFEGFGWEKVSVFMAIPMIITGLLVLVLFKSAGSESKGNWSFDEYKTRSKGLLKDKIILGLILLGGIRASAHTSFLLFLAVYLKEVLNYSAFVIGFHIALITAAGIISTPIMGMLSDKYGRKSIIMIAMTLMSIFLFLFLIFKTGIGLIILISLLGMFFFSVMPIITAATMDRVPEGSEGSGTALNFIGMSVVGFISPLFAGFIYSIYGFDGISIMSGTIGVIGVVLCGLLPIKKVA</sequence>
<dbReference type="PROSITE" id="PS00216">
    <property type="entry name" value="SUGAR_TRANSPORT_1"/>
    <property type="match status" value="1"/>
</dbReference>
<organism evidence="8">
    <name type="scientific">marine metagenome</name>
    <dbReference type="NCBI Taxonomy" id="408172"/>
    <lineage>
        <taxon>unclassified sequences</taxon>
        <taxon>metagenomes</taxon>
        <taxon>ecological metagenomes</taxon>
    </lineage>
</organism>
<keyword evidence="4 6" id="KW-1133">Transmembrane helix</keyword>
<gene>
    <name evidence="8" type="ORF">METZ01_LOCUS337203</name>
</gene>
<dbReference type="InterPro" id="IPR050189">
    <property type="entry name" value="MFS_Efflux_Transporters"/>
</dbReference>
<feature type="domain" description="Major facilitator superfamily (MFS) profile" evidence="7">
    <location>
        <begin position="1"/>
        <end position="284"/>
    </location>
</feature>
<feature type="transmembrane region" description="Helical" evidence="6">
    <location>
        <begin position="172"/>
        <end position="190"/>
    </location>
</feature>
<dbReference type="Gene3D" id="1.20.1250.20">
    <property type="entry name" value="MFS general substrate transporter like domains"/>
    <property type="match status" value="2"/>
</dbReference>
<evidence type="ECO:0000256" key="3">
    <source>
        <dbReference type="ARBA" id="ARBA00022692"/>
    </source>
</evidence>
<accession>A0A382QFQ3</accession>
<feature type="transmembrane region" description="Helical" evidence="6">
    <location>
        <begin position="196"/>
        <end position="219"/>
    </location>
</feature>
<feature type="transmembrane region" description="Helical" evidence="6">
    <location>
        <begin position="261"/>
        <end position="281"/>
    </location>
</feature>
<dbReference type="InterPro" id="IPR005829">
    <property type="entry name" value="Sugar_transporter_CS"/>
</dbReference>
<evidence type="ECO:0000256" key="1">
    <source>
        <dbReference type="ARBA" id="ARBA00004651"/>
    </source>
</evidence>
<dbReference type="PANTHER" id="PTHR43124">
    <property type="entry name" value="PURINE EFFLUX PUMP PBUE"/>
    <property type="match status" value="1"/>
</dbReference>
<dbReference type="GO" id="GO:0005886">
    <property type="term" value="C:plasma membrane"/>
    <property type="evidence" value="ECO:0007669"/>
    <property type="project" value="UniProtKB-SubCell"/>
</dbReference>
<evidence type="ECO:0000256" key="5">
    <source>
        <dbReference type="ARBA" id="ARBA00023136"/>
    </source>
</evidence>
<keyword evidence="5 6" id="KW-0472">Membrane</keyword>
<evidence type="ECO:0000259" key="7">
    <source>
        <dbReference type="PROSITE" id="PS50850"/>
    </source>
</evidence>
<keyword evidence="2" id="KW-1003">Cell membrane</keyword>
<feature type="non-terminal residue" evidence="8">
    <location>
        <position position="1"/>
    </location>
</feature>
<name>A0A382QFQ3_9ZZZZ</name>
<dbReference type="InterPro" id="IPR011701">
    <property type="entry name" value="MFS"/>
</dbReference>
<dbReference type="EMBL" id="UINC01114200">
    <property type="protein sequence ID" value="SVC84349.1"/>
    <property type="molecule type" value="Genomic_DNA"/>
</dbReference>
<evidence type="ECO:0000256" key="4">
    <source>
        <dbReference type="ARBA" id="ARBA00022989"/>
    </source>
</evidence>
<dbReference type="PANTHER" id="PTHR43124:SF3">
    <property type="entry name" value="CHLORAMPHENICOL EFFLUX PUMP RV0191"/>
    <property type="match status" value="1"/>
</dbReference>
<feature type="transmembrane region" description="Helical" evidence="6">
    <location>
        <begin position="231"/>
        <end position="255"/>
    </location>
</feature>
<comment type="subcellular location">
    <subcellularLocation>
        <location evidence="1">Cell membrane</location>
        <topology evidence="1">Multi-pass membrane protein</topology>
    </subcellularLocation>
</comment>
<dbReference type="AlphaFoldDB" id="A0A382QFQ3"/>
<dbReference type="Pfam" id="PF07690">
    <property type="entry name" value="MFS_1"/>
    <property type="match status" value="1"/>
</dbReference>
<dbReference type="GO" id="GO:0022857">
    <property type="term" value="F:transmembrane transporter activity"/>
    <property type="evidence" value="ECO:0007669"/>
    <property type="project" value="InterPro"/>
</dbReference>
<feature type="transmembrane region" description="Helical" evidence="6">
    <location>
        <begin position="105"/>
        <end position="131"/>
    </location>
</feature>
<evidence type="ECO:0000313" key="8">
    <source>
        <dbReference type="EMBL" id="SVC84349.1"/>
    </source>
</evidence>
<dbReference type="SUPFAM" id="SSF103473">
    <property type="entry name" value="MFS general substrate transporter"/>
    <property type="match status" value="1"/>
</dbReference>
<dbReference type="InterPro" id="IPR036259">
    <property type="entry name" value="MFS_trans_sf"/>
</dbReference>
<protein>
    <recommendedName>
        <fullName evidence="7">Major facilitator superfamily (MFS) profile domain-containing protein</fullName>
    </recommendedName>
</protein>